<evidence type="ECO:0000256" key="1">
    <source>
        <dbReference type="ARBA" id="ARBA00004651"/>
    </source>
</evidence>
<dbReference type="Pfam" id="PF01810">
    <property type="entry name" value="LysE"/>
    <property type="match status" value="1"/>
</dbReference>
<name>A0A3S0A7J2_9HYPH</name>
<sequence>MSASLALFGILGALLVGAVSPGPSFVLVSRIAATASRRDGLCAAMGMGLGGAMFATLALLGLATVLLRIEWLYLVLRSLAVTRRRAARSALLANEQSRRVRGFRCRGPNERHS</sequence>
<evidence type="ECO:0000313" key="7">
    <source>
        <dbReference type="Proteomes" id="UP000278398"/>
    </source>
</evidence>
<accession>A0A3S0A7J2</accession>
<gene>
    <name evidence="6" type="ORF">EJC49_14625</name>
</gene>
<protein>
    <recommendedName>
        <fullName evidence="8">LysE type translocator</fullName>
    </recommendedName>
</protein>
<proteinExistence type="predicted"/>
<evidence type="ECO:0000313" key="6">
    <source>
        <dbReference type="EMBL" id="RST85627.1"/>
    </source>
</evidence>
<evidence type="ECO:0008006" key="8">
    <source>
        <dbReference type="Google" id="ProtNLM"/>
    </source>
</evidence>
<keyword evidence="5" id="KW-0472">Membrane</keyword>
<comment type="subcellular location">
    <subcellularLocation>
        <location evidence="1">Cell membrane</location>
        <topology evidence="1">Multi-pass membrane protein</topology>
    </subcellularLocation>
</comment>
<dbReference type="GO" id="GO:0005886">
    <property type="term" value="C:plasma membrane"/>
    <property type="evidence" value="ECO:0007669"/>
    <property type="project" value="UniProtKB-SubCell"/>
</dbReference>
<organism evidence="6 7">
    <name type="scientific">Aquibium carbonis</name>
    <dbReference type="NCBI Taxonomy" id="2495581"/>
    <lineage>
        <taxon>Bacteria</taxon>
        <taxon>Pseudomonadati</taxon>
        <taxon>Pseudomonadota</taxon>
        <taxon>Alphaproteobacteria</taxon>
        <taxon>Hyphomicrobiales</taxon>
        <taxon>Phyllobacteriaceae</taxon>
        <taxon>Aquibium</taxon>
    </lineage>
</organism>
<dbReference type="Proteomes" id="UP000278398">
    <property type="component" value="Unassembled WGS sequence"/>
</dbReference>
<comment type="caution">
    <text evidence="6">The sequence shown here is derived from an EMBL/GenBank/DDBJ whole genome shotgun (WGS) entry which is preliminary data.</text>
</comment>
<dbReference type="AlphaFoldDB" id="A0A3S0A7J2"/>
<evidence type="ECO:0000256" key="4">
    <source>
        <dbReference type="ARBA" id="ARBA00022989"/>
    </source>
</evidence>
<keyword evidence="2" id="KW-1003">Cell membrane</keyword>
<dbReference type="EMBL" id="RWKW01000052">
    <property type="protein sequence ID" value="RST85627.1"/>
    <property type="molecule type" value="Genomic_DNA"/>
</dbReference>
<dbReference type="InterPro" id="IPR001123">
    <property type="entry name" value="LeuE-type"/>
</dbReference>
<reference evidence="6 7" key="1">
    <citation type="submission" date="2018-12" db="EMBL/GenBank/DDBJ databases">
        <title>Mesorhizobium carbonis sp. nov., isolated from coal mine water.</title>
        <authorList>
            <person name="Xin W."/>
            <person name="Xu Z."/>
            <person name="Xiang F."/>
            <person name="Zhang J."/>
            <person name="Xi L."/>
            <person name="Liu J."/>
        </authorList>
    </citation>
    <scope>NUCLEOTIDE SEQUENCE [LARGE SCALE GENOMIC DNA]</scope>
    <source>
        <strain evidence="6 7">B2.3</strain>
    </source>
</reference>
<evidence type="ECO:0000256" key="5">
    <source>
        <dbReference type="ARBA" id="ARBA00023136"/>
    </source>
</evidence>
<keyword evidence="7" id="KW-1185">Reference proteome</keyword>
<keyword evidence="3" id="KW-0812">Transmembrane</keyword>
<dbReference type="GO" id="GO:0006865">
    <property type="term" value="P:amino acid transport"/>
    <property type="evidence" value="ECO:0007669"/>
    <property type="project" value="InterPro"/>
</dbReference>
<dbReference type="OrthoDB" id="7346064at2"/>
<keyword evidence="4" id="KW-1133">Transmembrane helix</keyword>
<evidence type="ECO:0000256" key="2">
    <source>
        <dbReference type="ARBA" id="ARBA00022475"/>
    </source>
</evidence>
<evidence type="ECO:0000256" key="3">
    <source>
        <dbReference type="ARBA" id="ARBA00022692"/>
    </source>
</evidence>